<protein>
    <submittedName>
        <fullName evidence="1">(northern house mosquito) hypothetical protein</fullName>
    </submittedName>
</protein>
<dbReference type="EMBL" id="HBUE01051886">
    <property type="protein sequence ID" value="CAG6464842.1"/>
    <property type="molecule type" value="Transcribed_RNA"/>
</dbReference>
<reference evidence="1" key="1">
    <citation type="submission" date="2021-05" db="EMBL/GenBank/DDBJ databases">
        <authorList>
            <person name="Alioto T."/>
            <person name="Alioto T."/>
            <person name="Gomez Garrido J."/>
        </authorList>
    </citation>
    <scope>NUCLEOTIDE SEQUENCE</scope>
</reference>
<organism evidence="1">
    <name type="scientific">Culex pipiens</name>
    <name type="common">House mosquito</name>
    <dbReference type="NCBI Taxonomy" id="7175"/>
    <lineage>
        <taxon>Eukaryota</taxon>
        <taxon>Metazoa</taxon>
        <taxon>Ecdysozoa</taxon>
        <taxon>Arthropoda</taxon>
        <taxon>Hexapoda</taxon>
        <taxon>Insecta</taxon>
        <taxon>Pterygota</taxon>
        <taxon>Neoptera</taxon>
        <taxon>Endopterygota</taxon>
        <taxon>Diptera</taxon>
        <taxon>Nematocera</taxon>
        <taxon>Culicoidea</taxon>
        <taxon>Culicidae</taxon>
        <taxon>Culicinae</taxon>
        <taxon>Culicini</taxon>
        <taxon>Culex</taxon>
        <taxon>Culex</taxon>
    </lineage>
</organism>
<evidence type="ECO:0000313" key="1">
    <source>
        <dbReference type="EMBL" id="CAG6464842.1"/>
    </source>
</evidence>
<accession>A0A8D8B1S2</accession>
<sequence>MALVLFSQISLVEALAVIQVCHKMVRAQRLACKPLFFVRLHATRSFSLVTNLKRTLSRGVHFGSNVVVYFINVTSYGSNELGKKTSKAIHLGKVATCQLLLHLKCITLRHTHTLEMIVHSNSHVMNIFYTFIC</sequence>
<dbReference type="AlphaFoldDB" id="A0A8D8B1S2"/>
<name>A0A8D8B1S2_CULPI</name>
<proteinExistence type="predicted"/>